<evidence type="ECO:0000313" key="6">
    <source>
        <dbReference type="EMBL" id="MCC2127338.1"/>
    </source>
</evidence>
<comment type="caution">
    <text evidence="6">The sequence shown here is derived from an EMBL/GenBank/DDBJ whole genome shotgun (WGS) entry which is preliminary data.</text>
</comment>
<dbReference type="AlphaFoldDB" id="A0AAE3DAW7"/>
<comment type="subcellular location">
    <subcellularLocation>
        <location evidence="1">Membrane</location>
        <topology evidence="1">Multi-pass membrane protein</topology>
    </subcellularLocation>
</comment>
<dbReference type="Proteomes" id="UP001198220">
    <property type="component" value="Unassembled WGS sequence"/>
</dbReference>
<organism evidence="6 7">
    <name type="scientific">Hominiventricola filiformis</name>
    <dbReference type="NCBI Taxonomy" id="2885352"/>
    <lineage>
        <taxon>Bacteria</taxon>
        <taxon>Bacillati</taxon>
        <taxon>Bacillota</taxon>
        <taxon>Clostridia</taxon>
        <taxon>Lachnospirales</taxon>
        <taxon>Lachnospiraceae</taxon>
        <taxon>Hominiventricola</taxon>
    </lineage>
</organism>
<feature type="transmembrane region" description="Helical" evidence="5">
    <location>
        <begin position="134"/>
        <end position="159"/>
    </location>
</feature>
<feature type="transmembrane region" description="Helical" evidence="5">
    <location>
        <begin position="91"/>
        <end position="113"/>
    </location>
</feature>
<evidence type="ECO:0000256" key="1">
    <source>
        <dbReference type="ARBA" id="ARBA00004141"/>
    </source>
</evidence>
<reference evidence="6 7" key="1">
    <citation type="submission" date="2021-10" db="EMBL/GenBank/DDBJ databases">
        <title>Anaerobic single-cell dispensing facilitates the cultivation of human gut bacteria.</title>
        <authorList>
            <person name="Afrizal A."/>
        </authorList>
    </citation>
    <scope>NUCLEOTIDE SEQUENCE [LARGE SCALE GENOMIC DNA]</scope>
    <source>
        <strain evidence="6 7">CLA-AA-H276</strain>
    </source>
</reference>
<protein>
    <submittedName>
        <fullName evidence="6">CvpA family protein</fullName>
    </submittedName>
</protein>
<dbReference type="GO" id="GO:0009403">
    <property type="term" value="P:toxin biosynthetic process"/>
    <property type="evidence" value="ECO:0007669"/>
    <property type="project" value="InterPro"/>
</dbReference>
<evidence type="ECO:0000256" key="4">
    <source>
        <dbReference type="ARBA" id="ARBA00023136"/>
    </source>
</evidence>
<proteinExistence type="predicted"/>
<evidence type="ECO:0000256" key="2">
    <source>
        <dbReference type="ARBA" id="ARBA00022692"/>
    </source>
</evidence>
<dbReference type="EMBL" id="JAJEPS010000019">
    <property type="protein sequence ID" value="MCC2127338.1"/>
    <property type="molecule type" value="Genomic_DNA"/>
</dbReference>
<dbReference type="RefSeq" id="WP_118771291.1">
    <property type="nucleotide sequence ID" value="NZ_JAJEPS010000019.1"/>
</dbReference>
<name>A0AAE3DAW7_9FIRM</name>
<sequence length="198" mass="21877">MEGINAADILGIVFLGYGIIDGYRKGFVKKGILFGISILTLVLVYMASPYVAEFFRGILPAAFSLENVLGTDSDIYRLLVLSGFGDEAEKYMYVMASRVLSVVVTYLTVKLLLKTLIFSLEFVSRVPGISFLNRIAGAAFGLLQQLLVLWLLMLVVAVFSMTPWGSQIYEFVHGSMVLNLIYENNPILLIGIVLVLHP</sequence>
<feature type="transmembrane region" description="Helical" evidence="5">
    <location>
        <begin position="6"/>
        <end position="24"/>
    </location>
</feature>
<dbReference type="Pfam" id="PF02674">
    <property type="entry name" value="Colicin_V"/>
    <property type="match status" value="1"/>
</dbReference>
<keyword evidence="3 5" id="KW-1133">Transmembrane helix</keyword>
<evidence type="ECO:0000313" key="7">
    <source>
        <dbReference type="Proteomes" id="UP001198220"/>
    </source>
</evidence>
<keyword evidence="4 5" id="KW-0472">Membrane</keyword>
<dbReference type="InterPro" id="IPR003825">
    <property type="entry name" value="Colicin-V_CvpA"/>
</dbReference>
<gene>
    <name evidence="6" type="ORF">LKD36_14330</name>
</gene>
<keyword evidence="7" id="KW-1185">Reference proteome</keyword>
<dbReference type="GO" id="GO:0016020">
    <property type="term" value="C:membrane"/>
    <property type="evidence" value="ECO:0007669"/>
    <property type="project" value="UniProtKB-SubCell"/>
</dbReference>
<evidence type="ECO:0000256" key="3">
    <source>
        <dbReference type="ARBA" id="ARBA00022989"/>
    </source>
</evidence>
<feature type="transmembrane region" description="Helical" evidence="5">
    <location>
        <begin position="31"/>
        <end position="52"/>
    </location>
</feature>
<keyword evidence="2 5" id="KW-0812">Transmembrane</keyword>
<evidence type="ECO:0000256" key="5">
    <source>
        <dbReference type="SAM" id="Phobius"/>
    </source>
</evidence>
<feature type="transmembrane region" description="Helical" evidence="5">
    <location>
        <begin position="171"/>
        <end position="196"/>
    </location>
</feature>
<accession>A0AAE3DAW7</accession>